<evidence type="ECO:0000256" key="4">
    <source>
        <dbReference type="ARBA" id="ARBA00022801"/>
    </source>
</evidence>
<feature type="transmembrane region" description="Helical" evidence="8">
    <location>
        <begin position="35"/>
        <end position="60"/>
    </location>
</feature>
<dbReference type="GO" id="GO:0004222">
    <property type="term" value="F:metalloendopeptidase activity"/>
    <property type="evidence" value="ECO:0007669"/>
    <property type="project" value="TreeGrafter"/>
</dbReference>
<keyword evidence="8" id="KW-1133">Transmembrane helix</keyword>
<evidence type="ECO:0000256" key="1">
    <source>
        <dbReference type="ARBA" id="ARBA00001947"/>
    </source>
</evidence>
<dbReference type="GO" id="GO:0046872">
    <property type="term" value="F:metal ion binding"/>
    <property type="evidence" value="ECO:0007669"/>
    <property type="project" value="UniProtKB-KW"/>
</dbReference>
<dbReference type="EMBL" id="JXQV01000030">
    <property type="protein sequence ID" value="KIP98897.1"/>
    <property type="molecule type" value="Genomic_DNA"/>
</dbReference>
<keyword evidence="3" id="KW-0479">Metal-binding</keyword>
<dbReference type="SUPFAM" id="SSF51261">
    <property type="entry name" value="Duplicated hybrid motif"/>
    <property type="match status" value="1"/>
</dbReference>
<evidence type="ECO:0000256" key="5">
    <source>
        <dbReference type="ARBA" id="ARBA00022833"/>
    </source>
</evidence>
<dbReference type="InterPro" id="IPR050570">
    <property type="entry name" value="Cell_wall_metabolism_enzyme"/>
</dbReference>
<evidence type="ECO:0000256" key="3">
    <source>
        <dbReference type="ARBA" id="ARBA00022723"/>
    </source>
</evidence>
<dbReference type="InterPro" id="IPR011055">
    <property type="entry name" value="Dup_hybrid_motif"/>
</dbReference>
<dbReference type="PANTHER" id="PTHR21666:SF288">
    <property type="entry name" value="CELL DIVISION PROTEIN YTFB"/>
    <property type="match status" value="1"/>
</dbReference>
<sequence>MTRAGKDLAFGKKRQQHVLILASGEKVRHITIRPWLAATALCVAGLLSIGYIGSTAYLILRDDLVGATIARQSRMQTEYEDRIAALRAQVDRVTSKQVLDQQAVERKVEKLLAQQSALTSRHGRMSELLERAEKSGLSEPAIEPSPANAYAPNKKASLSGAAKAIDSALSSPSTGMKGSIGYASGHDKLSDRSLSLMIASLDKVESEQLSRIASLTLGAASKADAMADIIRRTGIRIDDSVPQDIGGPFVEPVNTSSATFEEQLSNLDSALIRLETVRGAAVSLPFGNPAPGREISSRFGNRIDPFLGRLALHAGIDFVAETGASVQTTGAGTVTSAGFSGGYGNMVEVDHGNGITTRYGHLSEILVKEGDKVALGEVIGKAGSTGRSTGPHVHYEVRLNDNPVDPARFLLAGTELKTYLQ</sequence>
<keyword evidence="5" id="KW-0862">Zinc</keyword>
<keyword evidence="8" id="KW-0472">Membrane</keyword>
<dbReference type="OrthoDB" id="9805070at2"/>
<dbReference type="Pfam" id="PF01551">
    <property type="entry name" value="Peptidase_M23"/>
    <property type="match status" value="1"/>
</dbReference>
<keyword evidence="6" id="KW-0482">Metalloprotease</keyword>
<evidence type="ECO:0000256" key="6">
    <source>
        <dbReference type="ARBA" id="ARBA00023049"/>
    </source>
</evidence>
<dbReference type="GO" id="GO:0006508">
    <property type="term" value="P:proteolysis"/>
    <property type="evidence" value="ECO:0007669"/>
    <property type="project" value="UniProtKB-KW"/>
</dbReference>
<comment type="cofactor">
    <cofactor evidence="1">
        <name>Zn(2+)</name>
        <dbReference type="ChEBI" id="CHEBI:29105"/>
    </cofactor>
</comment>
<dbReference type="AlphaFoldDB" id="A0A0D0KPK9"/>
<feature type="domain" description="M23ase beta-sheet core" evidence="9">
    <location>
        <begin position="312"/>
        <end position="406"/>
    </location>
</feature>
<dbReference type="Gene3D" id="2.70.70.10">
    <property type="entry name" value="Glucose Permease (Domain IIA)"/>
    <property type="match status" value="1"/>
</dbReference>
<evidence type="ECO:0000256" key="2">
    <source>
        <dbReference type="ARBA" id="ARBA00022670"/>
    </source>
</evidence>
<accession>A0A0D0KPK9</accession>
<gene>
    <name evidence="10" type="ORF">RU07_19470</name>
</gene>
<evidence type="ECO:0000313" key="10">
    <source>
        <dbReference type="EMBL" id="KIP98897.1"/>
    </source>
</evidence>
<protein>
    <submittedName>
        <fullName evidence="10">Membrane protein</fullName>
    </submittedName>
</protein>
<keyword evidence="7" id="KW-0175">Coiled coil</keyword>
<dbReference type="CDD" id="cd12797">
    <property type="entry name" value="M23_peptidase"/>
    <property type="match status" value="1"/>
</dbReference>
<evidence type="ECO:0000259" key="9">
    <source>
        <dbReference type="Pfam" id="PF01551"/>
    </source>
</evidence>
<keyword evidence="4" id="KW-0378">Hydrolase</keyword>
<dbReference type="Proteomes" id="UP000035017">
    <property type="component" value="Unassembled WGS sequence"/>
</dbReference>
<comment type="caution">
    <text evidence="10">The sequence shown here is derived from an EMBL/GenBank/DDBJ whole genome shotgun (WGS) entry which is preliminary data.</text>
</comment>
<keyword evidence="2" id="KW-0645">Protease</keyword>
<evidence type="ECO:0000313" key="11">
    <source>
        <dbReference type="Proteomes" id="UP000035017"/>
    </source>
</evidence>
<evidence type="ECO:0000256" key="7">
    <source>
        <dbReference type="SAM" id="Coils"/>
    </source>
</evidence>
<feature type="coiled-coil region" evidence="7">
    <location>
        <begin position="69"/>
        <end position="96"/>
    </location>
</feature>
<dbReference type="InterPro" id="IPR016047">
    <property type="entry name" value="M23ase_b-sheet_dom"/>
</dbReference>
<name>A0A0D0KPK9_AGRTU</name>
<reference evidence="10 11" key="1">
    <citation type="submission" date="2014-12" db="EMBL/GenBank/DDBJ databases">
        <title>16Stimator: statistical estimation of ribosomal gene copy numbers from draft genome assemblies.</title>
        <authorList>
            <person name="Perisin M.A."/>
            <person name="Vetter M."/>
            <person name="Gilbert J.A."/>
            <person name="Bergelson J."/>
        </authorList>
    </citation>
    <scope>NUCLEOTIDE SEQUENCE [LARGE SCALE GENOMIC DNA]</scope>
    <source>
        <strain evidence="10 11">MEJ076</strain>
    </source>
</reference>
<keyword evidence="8" id="KW-0812">Transmembrane</keyword>
<proteinExistence type="predicted"/>
<organism evidence="10 11">
    <name type="scientific">Agrobacterium tumefaciens</name>
    <dbReference type="NCBI Taxonomy" id="358"/>
    <lineage>
        <taxon>Bacteria</taxon>
        <taxon>Pseudomonadati</taxon>
        <taxon>Pseudomonadota</taxon>
        <taxon>Alphaproteobacteria</taxon>
        <taxon>Hyphomicrobiales</taxon>
        <taxon>Rhizobiaceae</taxon>
        <taxon>Rhizobium/Agrobacterium group</taxon>
        <taxon>Agrobacterium</taxon>
        <taxon>Agrobacterium tumefaciens complex</taxon>
    </lineage>
</organism>
<evidence type="ECO:0000256" key="8">
    <source>
        <dbReference type="SAM" id="Phobius"/>
    </source>
</evidence>
<dbReference type="FunFam" id="2.70.70.10:FF:000006">
    <property type="entry name" value="M23 family peptidase"/>
    <property type="match status" value="1"/>
</dbReference>
<dbReference type="PANTHER" id="PTHR21666">
    <property type="entry name" value="PEPTIDASE-RELATED"/>
    <property type="match status" value="1"/>
</dbReference>